<dbReference type="InterPro" id="IPR029383">
    <property type="entry name" value="ARL6IP6"/>
</dbReference>
<name>A0A8D9A1R4_9HEMI</name>
<sequence length="110" mass="12544">MKSWHICALVLIIGVCYKSDVQHKLISYKRQSEPNNWSWSALVKPIMLALSVSWLSWNLVFWDSMTPGLDPKPVNPTSIFERQDLPPYSASLNYYVALSLGPLVALACFW</sequence>
<proteinExistence type="predicted"/>
<protein>
    <submittedName>
        <fullName evidence="1">Uncharacterized protein</fullName>
    </submittedName>
</protein>
<reference evidence="1" key="1">
    <citation type="submission" date="2021-05" db="EMBL/GenBank/DDBJ databases">
        <authorList>
            <person name="Alioto T."/>
            <person name="Alioto T."/>
            <person name="Gomez Garrido J."/>
        </authorList>
    </citation>
    <scope>NUCLEOTIDE SEQUENCE</scope>
</reference>
<organism evidence="1">
    <name type="scientific">Cacopsylla melanoneura</name>
    <dbReference type="NCBI Taxonomy" id="428564"/>
    <lineage>
        <taxon>Eukaryota</taxon>
        <taxon>Metazoa</taxon>
        <taxon>Ecdysozoa</taxon>
        <taxon>Arthropoda</taxon>
        <taxon>Hexapoda</taxon>
        <taxon>Insecta</taxon>
        <taxon>Pterygota</taxon>
        <taxon>Neoptera</taxon>
        <taxon>Paraneoptera</taxon>
        <taxon>Hemiptera</taxon>
        <taxon>Sternorrhyncha</taxon>
        <taxon>Psylloidea</taxon>
        <taxon>Psyllidae</taxon>
        <taxon>Psyllinae</taxon>
        <taxon>Cacopsylla</taxon>
    </lineage>
</organism>
<accession>A0A8D9A1R4</accession>
<dbReference type="Pfam" id="PF15062">
    <property type="entry name" value="ARL6IP6"/>
    <property type="match status" value="1"/>
</dbReference>
<evidence type="ECO:0000313" key="1">
    <source>
        <dbReference type="EMBL" id="CAG6757983.1"/>
    </source>
</evidence>
<dbReference type="EMBL" id="HBUF01548440">
    <property type="protein sequence ID" value="CAG6757983.1"/>
    <property type="molecule type" value="Transcribed_RNA"/>
</dbReference>
<dbReference type="AlphaFoldDB" id="A0A8D9A1R4"/>